<evidence type="ECO:0000313" key="7">
    <source>
        <dbReference type="EMBL" id="KAG6581745.1"/>
    </source>
</evidence>
<keyword evidence="9" id="KW-1185">Reference proteome</keyword>
<dbReference type="GO" id="GO:0008289">
    <property type="term" value="F:lipid binding"/>
    <property type="evidence" value="ECO:0007669"/>
    <property type="project" value="UniProtKB-KW"/>
</dbReference>
<evidence type="ECO:0000313" key="8">
    <source>
        <dbReference type="EMBL" id="KAG6581746.1"/>
    </source>
</evidence>
<keyword evidence="2" id="KW-0446">Lipid-binding</keyword>
<dbReference type="EMBL" id="JAGKQH010000014">
    <property type="protein sequence ID" value="KAG6581745.1"/>
    <property type="molecule type" value="Genomic_DNA"/>
</dbReference>
<dbReference type="EMBL" id="JAGKQH010000014">
    <property type="protein sequence ID" value="KAG6581740.1"/>
    <property type="molecule type" value="Genomic_DNA"/>
</dbReference>
<protein>
    <recommendedName>
        <fullName evidence="4">Bifunctional inhibitor/plant lipid transfer protein/seed storage helical domain-containing protein</fullName>
    </recommendedName>
</protein>
<dbReference type="EMBL" id="JAGKQH010000014">
    <property type="protein sequence ID" value="KAG6581746.1"/>
    <property type="molecule type" value="Genomic_DNA"/>
</dbReference>
<sequence>MKKRLCLMVAVMTMVALLTGDGVAEAVKCDPMEMRACLPAIKSSEPPTAECCDKVKKQEGCLCEYLKSPILKPYLESPNAKKIASSCGVPIPTC</sequence>
<dbReference type="InterPro" id="IPR016140">
    <property type="entry name" value="Bifunc_inhib/LTP/seed_store"/>
</dbReference>
<feature type="chain" id="PRO_5044714904" description="Bifunctional inhibitor/plant lipid transfer protein/seed storage helical domain-containing protein" evidence="3">
    <location>
        <begin position="27"/>
        <end position="94"/>
    </location>
</feature>
<evidence type="ECO:0000313" key="9">
    <source>
        <dbReference type="Proteomes" id="UP000685013"/>
    </source>
</evidence>
<feature type="domain" description="Bifunctional inhibitor/plant lipid transfer protein/seed storage helical" evidence="4">
    <location>
        <begin position="29"/>
        <end position="94"/>
    </location>
</feature>
<dbReference type="PANTHER" id="PTHR33214:SF73">
    <property type="entry name" value="BIFUNCTIONAL INHIBITOR_LIPID-TRANSFER PROTEIN_SEED STORAGE 2S ALBUMIN SUPERFAMILY PROTEIN"/>
    <property type="match status" value="1"/>
</dbReference>
<reference evidence="6" key="2">
    <citation type="submission" date="2021-03" db="EMBL/GenBank/DDBJ databases">
        <authorList>
            <person name="Barrera-Redondo J."/>
        </authorList>
    </citation>
    <scope>NUCLEOTIDE SEQUENCE</scope>
    <source>
        <strain evidence="6">JBR-2021</strain>
        <tissue evidence="6">Leaves</tissue>
    </source>
</reference>
<evidence type="ECO:0000256" key="3">
    <source>
        <dbReference type="SAM" id="SignalP"/>
    </source>
</evidence>
<name>A0AAV6MIE3_9ROSI</name>
<gene>
    <name evidence="5" type="ORF">SDJN03_21742</name>
    <name evidence="6" type="ORF">SDJN03_21744</name>
    <name evidence="7" type="ORF">SDJN03_21747</name>
    <name evidence="8" type="ORF">SDJN03_21748</name>
</gene>
<feature type="signal peptide" evidence="3">
    <location>
        <begin position="1"/>
        <end position="26"/>
    </location>
</feature>
<proteinExistence type="predicted"/>
<evidence type="ECO:0000313" key="6">
    <source>
        <dbReference type="EMBL" id="KAG6581742.1"/>
    </source>
</evidence>
<keyword evidence="1" id="KW-0813">Transport</keyword>
<dbReference type="GO" id="GO:0006869">
    <property type="term" value="P:lipid transport"/>
    <property type="evidence" value="ECO:0007669"/>
    <property type="project" value="InterPro"/>
</dbReference>
<dbReference type="SMART" id="SM00499">
    <property type="entry name" value="AAI"/>
    <property type="match status" value="1"/>
</dbReference>
<evidence type="ECO:0000256" key="2">
    <source>
        <dbReference type="ARBA" id="ARBA00023121"/>
    </source>
</evidence>
<organism evidence="6 9">
    <name type="scientific">Cucurbita argyrosperma subsp. sororia</name>
    <dbReference type="NCBI Taxonomy" id="37648"/>
    <lineage>
        <taxon>Eukaryota</taxon>
        <taxon>Viridiplantae</taxon>
        <taxon>Streptophyta</taxon>
        <taxon>Embryophyta</taxon>
        <taxon>Tracheophyta</taxon>
        <taxon>Spermatophyta</taxon>
        <taxon>Magnoliopsida</taxon>
        <taxon>eudicotyledons</taxon>
        <taxon>Gunneridae</taxon>
        <taxon>Pentapetalae</taxon>
        <taxon>rosids</taxon>
        <taxon>fabids</taxon>
        <taxon>Cucurbitales</taxon>
        <taxon>Cucurbitaceae</taxon>
        <taxon>Cucurbiteae</taxon>
        <taxon>Cucurbita</taxon>
    </lineage>
</organism>
<dbReference type="AlphaFoldDB" id="A0AAV6MIE3"/>
<keyword evidence="3" id="KW-0732">Signal</keyword>
<evidence type="ECO:0000259" key="4">
    <source>
        <dbReference type="SMART" id="SM00499"/>
    </source>
</evidence>
<accession>A0AAV6MIE3</accession>
<dbReference type="CDD" id="cd01959">
    <property type="entry name" value="nsLTP2"/>
    <property type="match status" value="1"/>
</dbReference>
<dbReference type="PANTHER" id="PTHR33214">
    <property type="entry name" value="BIFUNCTIONAL INHIBITOR/LIPID-TRANSFER PROTEIN/SEED STORAGE 2S ALBUMIN SUPERFAMILY PROTEIN"/>
    <property type="match status" value="1"/>
</dbReference>
<feature type="non-terminal residue" evidence="6">
    <location>
        <position position="1"/>
    </location>
</feature>
<dbReference type="Pfam" id="PF00234">
    <property type="entry name" value="Tryp_alpha_amyl"/>
    <property type="match status" value="1"/>
</dbReference>
<evidence type="ECO:0000313" key="5">
    <source>
        <dbReference type="EMBL" id="KAG6581740.1"/>
    </source>
</evidence>
<dbReference type="InterPro" id="IPR033872">
    <property type="entry name" value="nsLTP2"/>
</dbReference>
<dbReference type="Proteomes" id="UP000685013">
    <property type="component" value="Chromosome 14"/>
</dbReference>
<comment type="caution">
    <text evidence="6">The sequence shown here is derived from an EMBL/GenBank/DDBJ whole genome shotgun (WGS) entry which is preliminary data.</text>
</comment>
<evidence type="ECO:0000256" key="1">
    <source>
        <dbReference type="ARBA" id="ARBA00022448"/>
    </source>
</evidence>
<dbReference type="EMBL" id="JAGKQH010000014">
    <property type="protein sequence ID" value="KAG6581742.1"/>
    <property type="molecule type" value="Genomic_DNA"/>
</dbReference>
<reference evidence="6 9" key="1">
    <citation type="journal article" date="2021" name="Hortic Res">
        <title>The domestication of Cucurbita argyrosperma as revealed by the genome of its wild relative.</title>
        <authorList>
            <person name="Barrera-Redondo J."/>
            <person name="Sanchez-de la Vega G."/>
            <person name="Aguirre-Liguori J.A."/>
            <person name="Castellanos-Morales G."/>
            <person name="Gutierrez-Guerrero Y.T."/>
            <person name="Aguirre-Dugua X."/>
            <person name="Aguirre-Planter E."/>
            <person name="Tenaillon M.I."/>
            <person name="Lira-Saade R."/>
            <person name="Eguiarte L.E."/>
        </authorList>
    </citation>
    <scope>NUCLEOTIDE SEQUENCE [LARGE SCALE GENOMIC DNA]</scope>
    <source>
        <strain evidence="6">JBR-2021</strain>
    </source>
</reference>